<sequence>MFRRTFSILNKPPPITYSLSSWFRIPSEMSSYEVLSRSSCFPITLPPSSPSTPSSTVLITTQHVVAPQNYPQYYPDAWISHVQPRHIRCYAEVRNECGDILHKCELQDPLHHPTLDLTVLSIGEGGLGKWGGVYDLCEGLRGMSVTCHGHTLVDDDGSDVDVVVGDDSRVPLPLSVPGRLLVSTAKQNFASTDAVLTVGMCGGPIVSDITGGVVGMVEGVVPEGASPGDELIGAAAYVGVEGIREGIDMWRKSSISLASHYHQAIGSHVLDLILIHDLNEYILTSKPT</sequence>
<name>A0A9W7L3F4_9STRA</name>
<dbReference type="OrthoDB" id="10673035at2759"/>
<reference evidence="2" key="1">
    <citation type="journal article" date="2023" name="Commun. Biol.">
        <title>Genome analysis of Parmales, the sister group of diatoms, reveals the evolutionary specialization of diatoms from phago-mixotrophs to photoautotrophs.</title>
        <authorList>
            <person name="Ban H."/>
            <person name="Sato S."/>
            <person name="Yoshikawa S."/>
            <person name="Yamada K."/>
            <person name="Nakamura Y."/>
            <person name="Ichinomiya M."/>
            <person name="Sato N."/>
            <person name="Blanc-Mathieu R."/>
            <person name="Endo H."/>
            <person name="Kuwata A."/>
            <person name="Ogata H."/>
        </authorList>
    </citation>
    <scope>NUCLEOTIDE SEQUENCE [LARGE SCALE GENOMIC DNA]</scope>
</reference>
<evidence type="ECO:0000313" key="1">
    <source>
        <dbReference type="EMBL" id="GMI28807.1"/>
    </source>
</evidence>
<dbReference type="SUPFAM" id="SSF50494">
    <property type="entry name" value="Trypsin-like serine proteases"/>
    <property type="match status" value="1"/>
</dbReference>
<protein>
    <submittedName>
        <fullName evidence="1">Uncharacterized protein</fullName>
    </submittedName>
</protein>
<dbReference type="AlphaFoldDB" id="A0A9W7L3F4"/>
<accession>A0A9W7L3F4</accession>
<comment type="caution">
    <text evidence="1">The sequence shown here is derived from an EMBL/GenBank/DDBJ whole genome shotgun (WGS) entry which is preliminary data.</text>
</comment>
<dbReference type="Proteomes" id="UP001165065">
    <property type="component" value="Unassembled WGS sequence"/>
</dbReference>
<keyword evidence="2" id="KW-1185">Reference proteome</keyword>
<proteinExistence type="predicted"/>
<organism evidence="1 2">
    <name type="scientific">Triparma columacea</name>
    <dbReference type="NCBI Taxonomy" id="722753"/>
    <lineage>
        <taxon>Eukaryota</taxon>
        <taxon>Sar</taxon>
        <taxon>Stramenopiles</taxon>
        <taxon>Ochrophyta</taxon>
        <taxon>Bolidophyceae</taxon>
        <taxon>Parmales</taxon>
        <taxon>Triparmaceae</taxon>
        <taxon>Triparma</taxon>
    </lineage>
</organism>
<evidence type="ECO:0000313" key="2">
    <source>
        <dbReference type="Proteomes" id="UP001165065"/>
    </source>
</evidence>
<dbReference type="InterPro" id="IPR009003">
    <property type="entry name" value="Peptidase_S1_PA"/>
</dbReference>
<dbReference type="EMBL" id="BRYA01000669">
    <property type="protein sequence ID" value="GMI28807.1"/>
    <property type="molecule type" value="Genomic_DNA"/>
</dbReference>
<gene>
    <name evidence="1" type="ORF">TrCOL_g2191</name>
</gene>